<dbReference type="EMBL" id="SACN01000006">
    <property type="protein sequence ID" value="RVT89246.1"/>
    <property type="molecule type" value="Genomic_DNA"/>
</dbReference>
<dbReference type="InterPro" id="IPR021074">
    <property type="entry name" value="Formate_DH_dsu"/>
</dbReference>
<gene>
    <name evidence="2" type="ORF">EOD43_22810</name>
</gene>
<evidence type="ECO:0000256" key="1">
    <source>
        <dbReference type="SAM" id="MobiDB-lite"/>
    </source>
</evidence>
<sequence>MSTDQRLAYMADQIARNFAAIGHEKAAMATADHIAKFWDPRMKARIAGLTDSLGPVAARAIAILHEKGSPPPQTPATEYADVAGAGHDDAG</sequence>
<organism evidence="2 3">
    <name type="scientific">Sphingomonas crocodyli</name>
    <dbReference type="NCBI Taxonomy" id="1979270"/>
    <lineage>
        <taxon>Bacteria</taxon>
        <taxon>Pseudomonadati</taxon>
        <taxon>Pseudomonadota</taxon>
        <taxon>Alphaproteobacteria</taxon>
        <taxon>Sphingomonadales</taxon>
        <taxon>Sphingomonadaceae</taxon>
        <taxon>Sphingomonas</taxon>
    </lineage>
</organism>
<comment type="caution">
    <text evidence="2">The sequence shown here is derived from an EMBL/GenBank/DDBJ whole genome shotgun (WGS) entry which is preliminary data.</text>
</comment>
<evidence type="ECO:0000313" key="3">
    <source>
        <dbReference type="Proteomes" id="UP000282971"/>
    </source>
</evidence>
<evidence type="ECO:0000313" key="2">
    <source>
        <dbReference type="EMBL" id="RVT89246.1"/>
    </source>
</evidence>
<accession>A0A437LV62</accession>
<feature type="region of interest" description="Disordered" evidence="1">
    <location>
        <begin position="66"/>
        <end position="91"/>
    </location>
</feature>
<reference evidence="2 3" key="1">
    <citation type="submission" date="2019-01" db="EMBL/GenBank/DDBJ databases">
        <authorList>
            <person name="Chen W.-M."/>
        </authorList>
    </citation>
    <scope>NUCLEOTIDE SEQUENCE [LARGE SCALE GENOMIC DNA]</scope>
    <source>
        <strain evidence="2 3">CCP-7</strain>
    </source>
</reference>
<proteinExistence type="predicted"/>
<dbReference type="Pfam" id="PF11390">
    <property type="entry name" value="FdsD"/>
    <property type="match status" value="1"/>
</dbReference>
<protein>
    <submittedName>
        <fullName evidence="2">Formate dehydrogenase</fullName>
    </submittedName>
</protein>
<dbReference type="OrthoDB" id="7409377at2"/>
<dbReference type="Proteomes" id="UP000282971">
    <property type="component" value="Unassembled WGS sequence"/>
</dbReference>
<keyword evidence="3" id="KW-1185">Reference proteome</keyword>
<dbReference type="AlphaFoldDB" id="A0A437LV62"/>
<name>A0A437LV62_9SPHN</name>